<proteinExistence type="predicted"/>
<dbReference type="EMBL" id="CP022298">
    <property type="protein sequence ID" value="AZN62697.1"/>
    <property type="molecule type" value="Genomic_DNA"/>
</dbReference>
<name>A0A3Q8XBG4_ACIJO</name>
<sequence>MFVFLLLIGDRKDTTFPDSARKSQALKAKPKLMNVRTQNQAFAHHFSTDKTIELPVLSNILIISS</sequence>
<dbReference type="Proteomes" id="UP000276980">
    <property type="component" value="Chromosome"/>
</dbReference>
<reference evidence="1 2" key="1">
    <citation type="submission" date="2017-06" db="EMBL/GenBank/DDBJ databases">
        <title>Complete Genome Sequence of the Carbazole-Degrading Bacterium Acinetobacter johnsonii IC001.</title>
        <authorList>
            <person name="Vejarano F."/>
            <person name="Suzuki-Minakuchi C."/>
            <person name="Ohtsubo Y."/>
            <person name="Tsuda M."/>
            <person name="Okada K."/>
            <person name="Nojiri H."/>
        </authorList>
    </citation>
    <scope>NUCLEOTIDE SEQUENCE [LARGE SCALE GENOMIC DNA]</scope>
    <source>
        <strain evidence="1 2">IC001</strain>
    </source>
</reference>
<organism evidence="1 2">
    <name type="scientific">Acinetobacter johnsonii</name>
    <dbReference type="NCBI Taxonomy" id="40214"/>
    <lineage>
        <taxon>Bacteria</taxon>
        <taxon>Pseudomonadati</taxon>
        <taxon>Pseudomonadota</taxon>
        <taxon>Gammaproteobacteria</taxon>
        <taxon>Moraxellales</taxon>
        <taxon>Moraxellaceae</taxon>
        <taxon>Acinetobacter</taxon>
    </lineage>
</organism>
<accession>A0A3Q8XBG4</accession>
<protein>
    <submittedName>
        <fullName evidence="1">Uncharacterized protein</fullName>
    </submittedName>
</protein>
<dbReference type="AlphaFoldDB" id="A0A3Q8XBG4"/>
<evidence type="ECO:0000313" key="1">
    <source>
        <dbReference type="EMBL" id="AZN62697.1"/>
    </source>
</evidence>
<evidence type="ECO:0000313" key="2">
    <source>
        <dbReference type="Proteomes" id="UP000276980"/>
    </source>
</evidence>
<gene>
    <name evidence="1" type="ORF">CFH90_00970</name>
</gene>